<feature type="compositionally biased region" description="Basic and acidic residues" evidence="1">
    <location>
        <begin position="3839"/>
        <end position="3860"/>
    </location>
</feature>
<dbReference type="InterPro" id="IPR006530">
    <property type="entry name" value="YD"/>
</dbReference>
<feature type="compositionally biased region" description="Pro residues" evidence="1">
    <location>
        <begin position="3778"/>
        <end position="3788"/>
    </location>
</feature>
<feature type="compositionally biased region" description="Basic and acidic residues" evidence="1">
    <location>
        <begin position="765"/>
        <end position="791"/>
    </location>
</feature>
<feature type="region of interest" description="Disordered" evidence="1">
    <location>
        <begin position="5936"/>
        <end position="6005"/>
    </location>
</feature>
<dbReference type="InterPro" id="IPR010427">
    <property type="entry name" value="DUF1023"/>
</dbReference>
<gene>
    <name evidence="3" type="ORF">DFR74_108149</name>
</gene>
<sequence length="7228" mass="764390">MAIMIPGWLQWLDWVAGSEWPEGNEDLQKELAEKLAEVGGDLRTMAVPEAETAIRSLLVAYPEGDGKEQIRQELDKLISGDASLDALAGIFEQMGDTALEYAGQIRSGKLNVIFSLAWLAAELAYAAFLGPGAPFAQAGLTAATQVAIRWLGGMLLNRITSIVGRMAISRAAQDIVIKVVYEIVQEAIVEVIQGTIQETAIQGLNVSQGYQKEMNWGQVGQNAIISAIAGGAGGATGFGMHRLMSRTSLGDSGFEGMFKGAVVGGTAGLGGAAAAYVSTGVITGEWDLDPRMFVGGALSGMGPSAIYGWRGLTDFGGGPMPNVRNPTVNIGTMPGGPDGTTPPASGPSPDGQGSSPSGSANNTGSTQSHGAQPSSPNGAGAAQNAGEGAGQRNGAGHSGAQPSSTGGGEQSGQGGGDRGAAPPGDQGAADDRATAGSGERSPSEDGGQDGRGDSDRSVDAAGKSESASGDTRADSGGDKPSSSSTTDGARAAGASVSMDGSGAQTEGMEGSAEGGGAAANAGAAQGGIGSPPPGTPVAGVTATPSGVTSAATGPAAGTPAQGAQPGAPAAGASSAGPARQTSATDADGTQPSGTSVLDGSSPRPGESSVARTPGTDTDTDTDTGDARPRAGAAGAPAASTVTDPVVVQANTADTEAPSAADPARAGTDSDLEVDTGADTVAPVVVSPAPPLVAGPEAGTRAGEGTRPAARDATAEAGAGTRPDTNPDANADPESAPTPPGADDSGDSARPRRHVLPENLAPPSDAETRAAESAARKLAEQRDGADLSDLLHNEGTTSRARARELARANARWWDSLSPDERAAMIRTHPATVGRAPGIDAASSDAANRLRIAREIDDLLSRDTLSDAERTQLSNLRSTVRALAAAQAHADAKSPGLPVRVLAFDSTAFGGKGGAAVAFGDVDTADRVSWHVGGRGQSVGALGESLGTVLNTHLAAAGSVRGGGSLASIAWVGYDAPAGKGHGLRAAFQSVSLTRAREGARLLLRDVAAADAARSVRSDDGARPRNTIVAHDYGVDVAEAAGRGGRLTGMAGDVVLGGLPGDARIRPGSFGDEVRVHVTDENGRRYHTLGTAQRGTLPGGVPADAMYRIDAVVADLVGATGHRAPDAVPADALPSRPAPSKNNCLESALWRAATQTGNTTITLFEPGAVGPEGVSWQQAQNAAGGELTPVTGDRKRSPHEMIANGLAQLGGRATAVVVDQRAAADEHGVGAHAYTMYYDAETDSVMVDDPLRADRPFVFDPDDTPEAEATWGIFYGAKGETLRPVTAAHTAETAANAVRPDSAIGDTDSRADDDSPADETIDDPITDPDSPASRMVDEPITDAEIDLAAAAVRELDGGSPARLLHGDEHGPATDVATRDRARANSDWWHRLTDDQRAAMIRVHPELIGNADGIPADVRDRANRLALERDLGSFRARTPERLGMGQVVNPEFHRAEPDQLRNMIRTREALARADRLAAALDPGVPRPPVRLLAYDAAINGGHGRAVVAFGDLDRAESVAWHVPDSGTSLRRIDDHVTAAAAHYESTARAAAGRPVASVAWVGGRTPANRLALGADRLARRGGDLLVRDLIGFDATRAAAAARGDAPGHSNHLFGHRHGAITLGHAGRRRRLAALADTVTLVGAHEVGPIRSAAEFGVGRNVFVATSERDRGPWFAAVPARLVGAITATGPVDPTAESFGARRIPVDTPANHRVPLSELYFHADPEGRLPSEALRQFGMIAAGEDLAPAARDRSGEPEPLVVRDGTAPVPPAGNEPRADAGVPADRAPTAAERELAEDAVRQLRTLLPAEVRADIPAHPEARLLAMLARPVPPGDVVDASARRADFNATWWHGLTDEQRSALAMTYPRVIGNTDGIPAADRNAANELALARDLRRLVELGDNGGRRPDLTPAQWRELRNVVTAHDELVAMRRRAARTLGSPPVHLISYDPGAFQGKGKIVVALGDLDRASSVSWHVSGRGTTLADVGTRMSFARAQFEVTSNLTAHADVASVVWIGYDHPDTKPEAGNPRRAAVGGYLLARDVAAWHTSRAHTAPGGPGAAHLIAHGFGAVTAGFAGADGRLAGRISTVTLLGPAGSGPVRTADDFGIGRGNVFVAAAPRDTVANPGRAGRVLRRGLGADPVSDAFGARQILARYPDTREFAGRREAHRGYLAHTDIHSRTPTASLANVGLITAGRGDEIATPDQSPPRPKPSSQVVTAADVSRAFAVARGERPEHAIPVDAGPDRDAPRWSPDRVLPPDAPVTDADRVAARELLDRLAPGARPARLLHAVDPDDIMGSARERTTDNARWWHSLTTEERSLLVRTHPHHIGNADGIPAHVRDYANRLALARDLAEFAGQVPDGTDPEQWMRSQLDGTTRLEVENLVYTWRALAVAEERVGRLHPNVARPPVHLIGFSATEFRHAGRAVLSFGNIDTADSVAWQIPGITTTAQHMRARMGNSLNLYEVASRMAPEREIASVAWIGYDAPSGKTMATETVSQRPAEEGGKLLARDMAGFNAARDFYADKGGPGRTENHILAHSYGSTTTGHAGANGRLAGEVTTITLLGSPGAGPLRHASDFGIGAENVYVAIGSRDPVTFVGANIPGLPGRFAGRGQGTDPAIAAFGAQRVRAEFPRVPRFSDGLRTHRQYWQYTEWAHRTPTEALENFGLIVSGRADEVSRAEHRPGVEEPTWLQRRVGSLPRDPEAARVATIEHGSPKYRRPDDPGPVAPGRDPSDGPGDGTSPHPKASRPDAAALASGRAEPTSDPAESEAAESDSETTPPAPESPRTDGDDEVPPAPGDADDGSRGPGDPGERGAMPDPADDGDRQFALSDLLPVDRRPTGEQLRLAQELLDRRAPGGGPDRLAHGDYADAEAVASARDLASANSQWWRGLSAAERMAVVSAHPRDVGNADGIPAVARDYANRLAIVREMADLRAVHSSDRTKEQHTRLANLHTTVAALAEADRMARETGGDTPPVHLLSFDAGAFEGKGRAVLAIGDVDTADSVSWHVPGIKTDLGKLAWNADFARNHYEVTTRRAPGRSVASIAWLGYGAPTGYTGAFRLGPARAGGALLARDIAAFNASRESSAARGGPARPDNHVFGHSYGSTTTSFAGGAGRLAREVSTITLAASPGAGPVGHAREFGVGDNVFVATQSTDKVTWVGGNRAGWMSRFLGVGIDPSVAAFGARRVTAEYPDTAAFAEPRKHHTQYYDYVDASRTRPTEALENFARIAAGLGDTVTPEPHRPGMGDANVFRRVLGKVPKVDFAAKGGIDDGTHGYRPVDGPVTRPVGPEVQGHRGGRGLWAENTLPGFRAAMRMGVDGIELDIGLTSDGVPVVHHEQHVDKRTIRDTDPDNTYVGQKIRDLTLDQIRTLDAAVVNPAFADTQRAEPGAGIPTFDEVIALARETGWRGTLAVEIKTDPSWPDADVRAVVSAVTGALRGQGVDFRILGFDWRVLTHAAELAPDAERVALVSARTATETWLGRDPGISRRERARMLWAQVTRKPRDAGGDLAAAARDAGATILSPERSMVTEKLVRQAESADIGVSVWTVNDPADMHRLIELGVDTIVTDFPDRLRDVMAHRGRALPEPPPTPPDTGGPRRALPGHVTDLLAHLRSLGADPAALGGVAANVYRADPRPTEDVDLLIREAGDLPRRLREAGYEVTTTENADDEIYLIRARRDGRAVDLIVAEEPVQIAALDRAFDGVISIEDILVLKLIGGRPKDRADIDAILSAGHRLDLGYIERQAGEWEVTREWQDARDRLGTPLEDSGPGTIDPTRTPPGIDPPSTEPDEDGDDGPGAAAGGHDGGGRGPGTPPVPAVPSEPGGDGDGQFALTDVLPTDRRPTEDESRLARELLDRRSPGAGPDRLLHGDYADTETVTSARDRAAANARWWDGLNAAERRTVVLAHPRELGNADGIPAVARDYANRLAIVRDLVDLRAVHSSARTDAQRTALANLETTVAALVDADRMARETGLAEDLATPPVHLLSFDAGAFGGKGRAVLAIGDVDSADSVSWHVPGIKTDLGKLAWNTDFARNHFEVTSRRAPGRAVASIAWLGYGAPSGYSGAFRLGPAREGGASLARDIAAFNASREVRTGRPDNHVFGHSYGSTTTSYAGGGGRLSHEVSSITLAASPGAGPVGHAREFGVGDNVFVATLSTDKVTWVGGNRAGRASRFLGVGVDPSIEAFGARRVTAQYPDTAEFADSRRHHTQYYDYVDASRTRPTEALENFGRIAAGLGDTVTPEPHRPGVGDVNVFRRVIGKVPKVDPATTAGIDDGTQGYRPVDGPVTRPTGPEVQGHRGGRGLWSENTLPAFESAMRMGVDGIELDVGLTSDGVPVVHHEQRIDKRTIRDTDPDHRYVGQRIRDLTLDQVRTLDAAVVHPGFADTQRAEPGALVPTLDEVARLAADTGWDGTFSVEIKTDPSWPDAEVRAVVDAAVRTMRAHGANFRVLGFDWRVLTHAAELAPDAERVALVSARTASETWLGRDPGVSRGERARMLWAQLTGKPRDAGGDLAAAAREAGATILSPERSMVTEKLVRQAESADVRLSVWTVNKPADMHRVIGLGVDAIVTDFPDRLRDVMEHRGRALPEPAVPPTLPSDPGLDARDVDAAARALDRFPVRPAVRAEDTDATVTAAHRAWALENRRVWDSLDGAHRNAMLRAHPETVGAMDGLPTDLRDRANRLAHRRAWRELGERIGANPRAFRHFGTKPLNEPEFAIVRRLLFTDAAVPSDAVPDRMPDWSGRGARRLLRAMGPDATLLADLTAMSELLVRADRDAAGSPGSPPVRVLVFDPTAYQGDGRAVIALGDIDTADHVAWHVPGAAATVRSMNQSMHAVHNLYDTAARTAPESSHAAVLWLGYDPPSGGAMWAQYASTGPARAGGRSLLGDLAAFNAVRDAGERGRPAVHLIGHGYGSTAVGYAGADGGLARQVADVTLVGSPGVGPVTDAGQFGLGADRVFALTATSDRLTWRGAHTPAAIAGPDARVLGVDPASAGFGAVRVAAEFPVAPRFASILAERNQYFWYTDPSRTVPTEALDNLGRITVGQADTVTTDAHRPGTRETVRFLGHDVDVPVDPAAERTGVVAPTAEQRALARAALDLLEPGAGPDALKHGDYDESTIEAQAAAHTDRVAGWWHEQLGAAERAALVRVYPFEIGNADGVPAAVRDQANRLQITRDFDAFLARYPHGGRATLDAAERLQLRNLVRTAQALSQMDARAAVHPDSPPVHVLSYDRSEFGGTGRAVLSVGDIDTAQSLSWIVPGITTTLDKLPGNLRAAMNVYEMTARMNPDLAIASVIWIGYETPNGSTVVQSTVGAEAAREGGRILRRDLASFRASREYDARQDISAERPRVYLLSHSYGSVATSYAGENARLAGMVDAIMLLGSPGVGPIRHASEFGVPVYVAASSGDPVTWAGADTPGRGGRFAGRGHGLDPTTRAFGAVRRVTAEFPAGMDRITQHRGYFKYLDDARTLASESLRNVALFVAERAEDMIAARSRPGLEDPGWRQRQVATPNDPESRRTAVEFDVEDTRGSADQRPATGPDADGTTEHHKPRSRWLPARREVSARPLCAIDALRVAADALPNAGVRVPDSVGPGGLTADELEQAAGGRLRMHPSPAQIASMLKREAAQTGPARPAPMMLVVDEYHGPAGRDGIGAHAYVLSVENGRVMIHDRTLGTSPQPFRRGLVPTGVLATHGILLRADGADRPVDTYPPSAHRPDVGIGERPDGSGAARRDDSDLGGTPDERSPGAASGARTPAPGRAEAVVPVTGGPRRPLPDQAVDFLSYLRELGAETAALGATAANVYRAAPRATDDIDLMIRDVGDLPARLREAGYEVATFDNEDGDVYLIRLHGKGIAADLMVAETPLQHDALDRAAGGVISVEDVIVLKLIANRAKDRGDIDAILSAGHRLELDYIQRQVVEWEATKAWRDAQARHGSPLEPAAGDARETPPARSDDKSFATPESPEREASPPTPSARDVVTEQRDASSISGPDRCTDGEPVDMATGAVLLEADDVRADGALPLSLRRVHLSSLRLGRHFGPGWLSMLDERLEIDDRGLVLVCADGALLDYPHPDATGAEVFPRSGRRLPLSLSGEVYRVRDLDAGTVREFAVAPTVAPIASITHRGGHRLDFEYGAGGVVAAVRHSGGTVLRTSTDPVTGWVTALSLDSGANTIPVAAYRYSDRGDLLGVTDASGAELRYTYDEAHRLSSWTDRNGVAYHHRYDALGRCVAQIGTGGVYANAFVHGVDDAPDAPPGGRWTVLVETVRPLDLSASGALDFDAAMDALCAMPLVREIQRAGPRVVANRAAVPDDPVFGGLRVLLFRADARGDVWQITDAVGGVRTFGRDTAHQVVRETDPSGAATVYDRDRHGLITAVTTPDGTTTRVVRGAWGEPLEEVGQGGRTWRYESDKLGNTVAVTGPDGARERYEYDYRPSGSVLRRVIDPTGLVTEVDCDDAGRPVRVTAPGGRTWTYERDDFGRIRSRIDPLGRSTGYTWTPEGKPLSQRNPDGTELVWAYDAEGNELSRVDEAGNVSTTRYTVLDSPLEVTGADGARLRIGYDTQLQITSVTNPAGLVWRYEYDPAGRLLAETDYNGARTSYTYDSAGRIRSTTDATGRRTRFVYDAAGRVLEEHSDDGVTRYRYDRHGDLVEAANPDAEVLITRDAAGRVLTERVGGVTVAVAYDRAGRRTQRIVDTRALPGAGLGRRTVFGRDDTGLLVSAATDDGQGPADIVSFGYDRSGNEIVRGVGAAVVDRRYDARDRIIAQHVRNPSGLVAGRTWTYRADGYTTGGQDLLRGSRRVELDPSGRVTAVAAERGTTGIERYAYDPAGVVTLAADPEESALPERVLSSGTLVTASGRRRFTYDAAGRLVRVVRTRLSHKPEVFEFTHTAAGQIRTVSAPDGTFWRYGYDAFGRRVTKVRTDRAGAVLDTVVFGWDGDELVFQQDISHGPAPSSTTWCWTHHPETGEPLTQYTRSTGPARGPRVFAGVDQSAVDTEFYAIVTDLAGAPTELIDPRAGTVAGWASATLWGHTRWNGHASTALRFAGQYHDAETGLHYNRHRYYDPATAAYTAPDPLGLAPNPSNAHAYVHNPHTWADPLGLASCGDGWWRKLRTFGPIGAARQDYVDTVRGITERGLARVAAGESPETVARWAIDERNAMKTATRAKLPRVLNIWAERRNVRHYGHPVGPTYEFLHDVKGKTPMDIIKGAGRTSAHVNRMLGVR</sequence>
<dbReference type="InterPro" id="IPR017946">
    <property type="entry name" value="PLC-like_Pdiesterase_TIM-brl"/>
</dbReference>
<feature type="region of interest" description="Disordered" evidence="1">
    <location>
        <begin position="1745"/>
        <end position="1780"/>
    </location>
</feature>
<dbReference type="OrthoDB" id="9765204at2"/>
<feature type="compositionally biased region" description="Basic and acidic residues" evidence="1">
    <location>
        <begin position="2228"/>
        <end position="2249"/>
    </location>
</feature>
<dbReference type="InterPro" id="IPR045351">
    <property type="entry name" value="DUF6531"/>
</dbReference>
<dbReference type="STRING" id="1210090.GCA_001613185_02178"/>
<dbReference type="PROSITE" id="PS51704">
    <property type="entry name" value="GP_PDE"/>
    <property type="match status" value="2"/>
</dbReference>
<feature type="region of interest" description="Disordered" evidence="1">
    <location>
        <begin position="3761"/>
        <end position="3871"/>
    </location>
</feature>
<dbReference type="InterPro" id="IPR057746">
    <property type="entry name" value="CpnT-like_N"/>
</dbReference>
<feature type="region of interest" description="Disordered" evidence="1">
    <location>
        <begin position="2707"/>
        <end position="2825"/>
    </location>
</feature>
<feature type="compositionally biased region" description="Low complexity" evidence="1">
    <location>
        <begin position="377"/>
        <end position="386"/>
    </location>
</feature>
<dbReference type="Pfam" id="PF05593">
    <property type="entry name" value="RHS_repeat"/>
    <property type="match status" value="6"/>
</dbReference>
<feature type="region of interest" description="Disordered" evidence="1">
    <location>
        <begin position="3273"/>
        <end position="3300"/>
    </location>
</feature>
<feature type="compositionally biased region" description="Acidic residues" evidence="1">
    <location>
        <begin position="1312"/>
        <end position="1324"/>
    </location>
</feature>
<feature type="region of interest" description="Disordered" evidence="1">
    <location>
        <begin position="2228"/>
        <end position="2258"/>
    </location>
</feature>
<feature type="region of interest" description="Disordered" evidence="1">
    <location>
        <begin position="1289"/>
        <end position="1332"/>
    </location>
</feature>
<dbReference type="InterPro" id="IPR030395">
    <property type="entry name" value="GP_PDE_dom"/>
</dbReference>
<evidence type="ECO:0000313" key="3">
    <source>
        <dbReference type="EMBL" id="RBO88924.1"/>
    </source>
</evidence>
<feature type="region of interest" description="Disordered" evidence="1">
    <location>
        <begin position="3581"/>
        <end position="3602"/>
    </location>
</feature>
<comment type="caution">
    <text evidence="3">The sequence shown here is derived from an EMBL/GenBank/DDBJ whole genome shotgun (WGS) entry which is preliminary data.</text>
</comment>
<dbReference type="Gene3D" id="2.180.10.10">
    <property type="entry name" value="RHS repeat-associated core"/>
    <property type="match status" value="4"/>
</dbReference>
<feature type="region of interest" description="Disordered" evidence="1">
    <location>
        <begin position="5498"/>
        <end position="5560"/>
    </location>
</feature>
<feature type="compositionally biased region" description="Basic and acidic residues" evidence="1">
    <location>
        <begin position="5950"/>
        <end position="5974"/>
    </location>
</feature>
<protein>
    <submittedName>
        <fullName evidence="3">RHS repeat-associated protein</fullName>
    </submittedName>
</protein>
<feature type="compositionally biased region" description="Gly residues" evidence="1">
    <location>
        <begin position="405"/>
        <end position="418"/>
    </location>
</feature>
<reference evidence="3 4" key="1">
    <citation type="submission" date="2018-06" db="EMBL/GenBank/DDBJ databases">
        <title>Genomic Encyclopedia of Type Strains, Phase IV (KMG-IV): sequencing the most valuable type-strain genomes for metagenomic binning, comparative biology and taxonomic classification.</title>
        <authorList>
            <person name="Goeker M."/>
        </authorList>
    </citation>
    <scope>NUCLEOTIDE SEQUENCE [LARGE SCALE GENOMIC DNA]</scope>
    <source>
        <strain evidence="3 4">DSM 44599</strain>
    </source>
</reference>
<feature type="compositionally biased region" description="Basic and acidic residues" evidence="1">
    <location>
        <begin position="5720"/>
        <end position="5751"/>
    </location>
</feature>
<dbReference type="Pfam" id="PF06259">
    <property type="entry name" value="Abhydrolase_8"/>
    <property type="match status" value="8"/>
</dbReference>
<keyword evidence="4" id="KW-1185">Reference proteome</keyword>
<evidence type="ECO:0000313" key="4">
    <source>
        <dbReference type="Proteomes" id="UP000252586"/>
    </source>
</evidence>
<feature type="compositionally biased region" description="Acidic residues" evidence="1">
    <location>
        <begin position="2765"/>
        <end position="2774"/>
    </location>
</feature>
<feature type="region of interest" description="Disordered" evidence="1">
    <location>
        <begin position="5707"/>
        <end position="5778"/>
    </location>
</feature>
<feature type="compositionally biased region" description="Polar residues" evidence="1">
    <location>
        <begin position="579"/>
        <end position="598"/>
    </location>
</feature>
<feature type="compositionally biased region" description="Basic and acidic residues" evidence="1">
    <location>
        <begin position="448"/>
        <end position="458"/>
    </location>
</feature>
<proteinExistence type="predicted"/>
<feature type="compositionally biased region" description="Polar residues" evidence="1">
    <location>
        <begin position="360"/>
        <end position="376"/>
    </location>
</feature>
<feature type="region of interest" description="Disordered" evidence="1">
    <location>
        <begin position="321"/>
        <end position="795"/>
    </location>
</feature>
<dbReference type="SUPFAM" id="SSF69304">
    <property type="entry name" value="Tricorn protease N-terminal domain"/>
    <property type="match status" value="1"/>
</dbReference>
<name>A0A366DHW2_9NOCA</name>
<feature type="compositionally biased region" description="Basic and acidic residues" evidence="1">
    <location>
        <begin position="5519"/>
        <end position="5537"/>
    </location>
</feature>
<dbReference type="SUPFAM" id="SSF51695">
    <property type="entry name" value="PLC-like phosphodiesterases"/>
    <property type="match status" value="2"/>
</dbReference>
<dbReference type="Pfam" id="PF03009">
    <property type="entry name" value="GDPD"/>
    <property type="match status" value="2"/>
</dbReference>
<feature type="compositionally biased region" description="Low complexity" evidence="1">
    <location>
        <begin position="339"/>
        <end position="359"/>
    </location>
</feature>
<dbReference type="PROSITE" id="PS50007">
    <property type="entry name" value="PIPLC_X_DOMAIN"/>
    <property type="match status" value="2"/>
</dbReference>
<feature type="compositionally biased region" description="Pro residues" evidence="1">
    <location>
        <begin position="3586"/>
        <end position="3595"/>
    </location>
</feature>
<dbReference type="InterPro" id="IPR031325">
    <property type="entry name" value="RHS_repeat"/>
</dbReference>
<dbReference type="GO" id="GO:0006629">
    <property type="term" value="P:lipid metabolic process"/>
    <property type="evidence" value="ECO:0007669"/>
    <property type="project" value="InterPro"/>
</dbReference>
<dbReference type="Proteomes" id="UP000252586">
    <property type="component" value="Unassembled WGS sequence"/>
</dbReference>
<feature type="compositionally biased region" description="Basic and acidic residues" evidence="1">
    <location>
        <begin position="5498"/>
        <end position="5508"/>
    </location>
</feature>
<dbReference type="Pfam" id="PF20148">
    <property type="entry name" value="DUF6531"/>
    <property type="match status" value="1"/>
</dbReference>
<evidence type="ECO:0000259" key="2">
    <source>
        <dbReference type="PROSITE" id="PS51704"/>
    </source>
</evidence>
<organism evidence="3 4">
    <name type="scientific">Nocardia puris</name>
    <dbReference type="NCBI Taxonomy" id="208602"/>
    <lineage>
        <taxon>Bacteria</taxon>
        <taxon>Bacillati</taxon>
        <taxon>Actinomycetota</taxon>
        <taxon>Actinomycetes</taxon>
        <taxon>Mycobacteriales</taxon>
        <taxon>Nocardiaceae</taxon>
        <taxon>Nocardia</taxon>
    </lineage>
</organism>
<dbReference type="NCBIfam" id="TIGR03696">
    <property type="entry name" value="Rhs_assc_core"/>
    <property type="match status" value="1"/>
</dbReference>
<accession>A0A366DHW2</accession>
<dbReference type="Gene3D" id="3.20.20.190">
    <property type="entry name" value="Phosphatidylinositol (PI) phosphodiesterase"/>
    <property type="match status" value="2"/>
</dbReference>
<dbReference type="PANTHER" id="PTHR46211:SF14">
    <property type="entry name" value="GLYCEROPHOSPHODIESTER PHOSPHODIESTERASE"/>
    <property type="match status" value="1"/>
</dbReference>
<dbReference type="Pfam" id="PF25547">
    <property type="entry name" value="WXG100_2"/>
    <property type="match status" value="1"/>
</dbReference>
<feature type="compositionally biased region" description="Low complexity" evidence="1">
    <location>
        <begin position="629"/>
        <end position="638"/>
    </location>
</feature>
<feature type="region of interest" description="Disordered" evidence="1">
    <location>
        <begin position="4268"/>
        <end position="4306"/>
    </location>
</feature>
<feature type="domain" description="GP-PDE" evidence="2">
    <location>
        <begin position="3290"/>
        <end position="3578"/>
    </location>
</feature>
<dbReference type="PANTHER" id="PTHR46211">
    <property type="entry name" value="GLYCEROPHOSPHORYL DIESTER PHOSPHODIESTERASE"/>
    <property type="match status" value="1"/>
</dbReference>
<feature type="compositionally biased region" description="Gly residues" evidence="1">
    <location>
        <begin position="3800"/>
        <end position="3812"/>
    </location>
</feature>
<evidence type="ECO:0000256" key="1">
    <source>
        <dbReference type="SAM" id="MobiDB-lite"/>
    </source>
</evidence>
<feature type="region of interest" description="Disordered" evidence="1">
    <location>
        <begin position="2193"/>
        <end position="2212"/>
    </location>
</feature>
<dbReference type="EMBL" id="QNRE01000008">
    <property type="protein sequence ID" value="RBO88924.1"/>
    <property type="molecule type" value="Genomic_DNA"/>
</dbReference>
<feature type="compositionally biased region" description="Low complexity" evidence="1">
    <location>
        <begin position="548"/>
        <end position="578"/>
    </location>
</feature>
<dbReference type="GO" id="GO:0008081">
    <property type="term" value="F:phosphoric diester hydrolase activity"/>
    <property type="evidence" value="ECO:0007669"/>
    <property type="project" value="InterPro"/>
</dbReference>
<dbReference type="NCBIfam" id="TIGR01643">
    <property type="entry name" value="YD_repeat_2x"/>
    <property type="match status" value="7"/>
</dbReference>
<dbReference type="RefSeq" id="WP_067507425.1">
    <property type="nucleotide sequence ID" value="NZ_QNRE01000008.1"/>
</dbReference>
<feature type="compositionally biased region" description="Gly residues" evidence="1">
    <location>
        <begin position="387"/>
        <end position="397"/>
    </location>
</feature>
<dbReference type="InterPro" id="IPR022385">
    <property type="entry name" value="Rhs_assc_core"/>
</dbReference>
<feature type="domain" description="GP-PDE" evidence="2">
    <location>
        <begin position="4295"/>
        <end position="4583"/>
    </location>
</feature>